<feature type="compositionally biased region" description="Basic and acidic residues" evidence="1">
    <location>
        <begin position="55"/>
        <end position="71"/>
    </location>
</feature>
<evidence type="ECO:0000256" key="1">
    <source>
        <dbReference type="SAM" id="MobiDB-lite"/>
    </source>
</evidence>
<keyword evidence="2" id="KW-0812">Transmembrane</keyword>
<gene>
    <name evidence="3" type="ORF">ACFQPC_06980</name>
</gene>
<evidence type="ECO:0000313" key="4">
    <source>
        <dbReference type="Proteomes" id="UP001596542"/>
    </source>
</evidence>
<feature type="transmembrane region" description="Helical" evidence="2">
    <location>
        <begin position="22"/>
        <end position="44"/>
    </location>
</feature>
<dbReference type="EMBL" id="JBHTBU010000001">
    <property type="protein sequence ID" value="MFC7287778.1"/>
    <property type="molecule type" value="Genomic_DNA"/>
</dbReference>
<proteinExistence type="predicted"/>
<reference evidence="4" key="1">
    <citation type="journal article" date="2019" name="Int. J. Syst. Evol. Microbiol.">
        <title>The Global Catalogue of Microorganisms (GCM) 10K type strain sequencing project: providing services to taxonomists for standard genome sequencing and annotation.</title>
        <authorList>
            <consortium name="The Broad Institute Genomics Platform"/>
            <consortium name="The Broad Institute Genome Sequencing Center for Infectious Disease"/>
            <person name="Wu L."/>
            <person name="Ma J."/>
        </authorList>
    </citation>
    <scope>NUCLEOTIDE SEQUENCE [LARGE SCALE GENOMIC DNA]</scope>
    <source>
        <strain evidence="4">KACC 12508</strain>
    </source>
</reference>
<evidence type="ECO:0000313" key="3">
    <source>
        <dbReference type="EMBL" id="MFC7287778.1"/>
    </source>
</evidence>
<sequence length="81" mass="9135">MYIIAIAWIYVVFMMAITETSIVAGIMTFLLYGVLPVTIIVYVMGTGQRKRKRHAQEMQRRAEIQKSEEAKAAASEPPSQT</sequence>
<comment type="caution">
    <text evidence="3">The sequence shown here is derived from an EMBL/GenBank/DDBJ whole genome shotgun (WGS) entry which is preliminary data.</text>
</comment>
<protein>
    <recommendedName>
        <fullName evidence="5">Transmembrane protein</fullName>
    </recommendedName>
</protein>
<keyword evidence="2" id="KW-0472">Membrane</keyword>
<dbReference type="RefSeq" id="WP_382271073.1">
    <property type="nucleotide sequence ID" value="NZ_JBHTBU010000001.1"/>
</dbReference>
<feature type="region of interest" description="Disordered" evidence="1">
    <location>
        <begin position="54"/>
        <end position="81"/>
    </location>
</feature>
<keyword evidence="4" id="KW-1185">Reference proteome</keyword>
<feature type="compositionally biased region" description="Low complexity" evidence="1">
    <location>
        <begin position="72"/>
        <end position="81"/>
    </location>
</feature>
<dbReference type="Proteomes" id="UP001596542">
    <property type="component" value="Unassembled WGS sequence"/>
</dbReference>
<organism evidence="3 4">
    <name type="scientific">Herminiimonas glaciei</name>
    <dbReference type="NCBI Taxonomy" id="523788"/>
    <lineage>
        <taxon>Bacteria</taxon>
        <taxon>Pseudomonadati</taxon>
        <taxon>Pseudomonadota</taxon>
        <taxon>Betaproteobacteria</taxon>
        <taxon>Burkholderiales</taxon>
        <taxon>Oxalobacteraceae</taxon>
        <taxon>Herminiimonas</taxon>
    </lineage>
</organism>
<keyword evidence="2" id="KW-1133">Transmembrane helix</keyword>
<name>A0ABW2I9U2_9BURK</name>
<evidence type="ECO:0000256" key="2">
    <source>
        <dbReference type="SAM" id="Phobius"/>
    </source>
</evidence>
<accession>A0ABW2I9U2</accession>
<evidence type="ECO:0008006" key="5">
    <source>
        <dbReference type="Google" id="ProtNLM"/>
    </source>
</evidence>